<evidence type="ECO:0000256" key="1">
    <source>
        <dbReference type="SAM" id="MobiDB-lite"/>
    </source>
</evidence>
<protein>
    <recommendedName>
        <fullName evidence="2">CobW/HypB/UreG nucleotide-binding domain-containing protein</fullName>
    </recommendedName>
</protein>
<dbReference type="InterPro" id="IPR051316">
    <property type="entry name" value="Zinc-reg_GTPase_activator"/>
</dbReference>
<dbReference type="Pfam" id="PF02492">
    <property type="entry name" value="cobW"/>
    <property type="match status" value="1"/>
</dbReference>
<dbReference type="PANTHER" id="PTHR13748">
    <property type="entry name" value="COBW-RELATED"/>
    <property type="match status" value="1"/>
</dbReference>
<dbReference type="PANTHER" id="PTHR13748:SF62">
    <property type="entry name" value="COBW DOMAIN-CONTAINING PROTEIN"/>
    <property type="match status" value="1"/>
</dbReference>
<evidence type="ECO:0000259" key="2">
    <source>
        <dbReference type="Pfam" id="PF02492"/>
    </source>
</evidence>
<evidence type="ECO:0000313" key="4">
    <source>
        <dbReference type="Proteomes" id="UP000322225"/>
    </source>
</evidence>
<feature type="domain" description="CobW/HypB/UreG nucleotide-binding" evidence="2">
    <location>
        <begin position="36"/>
        <end position="198"/>
    </location>
</feature>
<evidence type="ECO:0000313" key="3">
    <source>
        <dbReference type="EMBL" id="WWD21770.1"/>
    </source>
</evidence>
<sequence length="393" mass="43331">MTIQPADSGIPVTCFTGFLGMFTVPLRRQKMCWFHGKTTTILTLIQQLPKDYKVVLLKNEYGDVEVDSLLASQSNISGVSEILNGCLCCTMVGLVENALLEIKEKMNPDRIIIESSGSAFPATLALQIRQLEPQGFKLDGVVTVVDSLNFKGYEDQSPSAKLQAKYTDLILLNKHHLATERQMDDLLDSLNDLNDETPKIKIGPAPSNPPRPELIFGLDTKLFELVDGEKKSWAEAEGSGSGSGWHGDEVETRNVWKGGKRSKGKGKAQAHEHEHGESCGDCEKKDEAKDETEGEVVPVTREELDKELSKLSYEIYRVKGIVRLAAIDSSTHSFSTHILNWAFGRYELTPIPSLDDDEDLKGASLRLTVMGERGEVARRARKFAGGLGAQVDL</sequence>
<dbReference type="RefSeq" id="XP_065823876.1">
    <property type="nucleotide sequence ID" value="XM_065967804.1"/>
</dbReference>
<dbReference type="Proteomes" id="UP000322225">
    <property type="component" value="Chromosome 11"/>
</dbReference>
<reference evidence="3" key="1">
    <citation type="submission" date="2017-08" db="EMBL/GenBank/DDBJ databases">
        <authorList>
            <person name="Cuomo C."/>
            <person name="Billmyre B."/>
            <person name="Heitman J."/>
        </authorList>
    </citation>
    <scope>NUCLEOTIDE SEQUENCE</scope>
    <source>
        <strain evidence="3">CBS 12478</strain>
    </source>
</reference>
<proteinExistence type="predicted"/>
<dbReference type="SUPFAM" id="SSF52540">
    <property type="entry name" value="P-loop containing nucleoside triphosphate hydrolases"/>
    <property type="match status" value="1"/>
</dbReference>
<keyword evidence="4" id="KW-1185">Reference proteome</keyword>
<organism evidence="3 4">
    <name type="scientific">Kwoniella shandongensis</name>
    <dbReference type="NCBI Taxonomy" id="1734106"/>
    <lineage>
        <taxon>Eukaryota</taxon>
        <taxon>Fungi</taxon>
        <taxon>Dikarya</taxon>
        <taxon>Basidiomycota</taxon>
        <taxon>Agaricomycotina</taxon>
        <taxon>Tremellomycetes</taxon>
        <taxon>Tremellales</taxon>
        <taxon>Cryptococcaceae</taxon>
        <taxon>Kwoniella</taxon>
    </lineage>
</organism>
<dbReference type="InterPro" id="IPR027417">
    <property type="entry name" value="P-loop_NTPase"/>
</dbReference>
<feature type="compositionally biased region" description="Basic and acidic residues" evidence="1">
    <location>
        <begin position="269"/>
        <end position="288"/>
    </location>
</feature>
<gene>
    <name evidence="3" type="ORF">CI109_106257</name>
</gene>
<dbReference type="KEGG" id="ksn:43589158"/>
<reference evidence="3" key="2">
    <citation type="submission" date="2024-01" db="EMBL/GenBank/DDBJ databases">
        <title>Comparative genomics of Cryptococcus and Kwoniella reveals pathogenesis evolution and contrasting modes of karyotype evolution via chromosome fusion or intercentromeric recombination.</title>
        <authorList>
            <person name="Coelho M.A."/>
            <person name="David-Palma M."/>
            <person name="Shea T."/>
            <person name="Bowers K."/>
            <person name="McGinley-Smith S."/>
            <person name="Mohammad A.W."/>
            <person name="Gnirke A."/>
            <person name="Yurkov A.M."/>
            <person name="Nowrousian M."/>
            <person name="Sun S."/>
            <person name="Cuomo C.A."/>
            <person name="Heitman J."/>
        </authorList>
    </citation>
    <scope>NUCLEOTIDE SEQUENCE</scope>
    <source>
        <strain evidence="3">CBS 12478</strain>
    </source>
</reference>
<accession>A0AAJ8MY56</accession>
<dbReference type="Gene3D" id="3.40.50.300">
    <property type="entry name" value="P-loop containing nucleotide triphosphate hydrolases"/>
    <property type="match status" value="1"/>
</dbReference>
<dbReference type="GeneID" id="43589158"/>
<name>A0AAJ8MY56_9TREE</name>
<dbReference type="AlphaFoldDB" id="A0AAJ8MY56"/>
<dbReference type="InterPro" id="IPR003495">
    <property type="entry name" value="CobW/HypB/UreG_nucleotide-bd"/>
</dbReference>
<feature type="region of interest" description="Disordered" evidence="1">
    <location>
        <begin position="234"/>
        <end position="295"/>
    </location>
</feature>
<feature type="compositionally biased region" description="Basic residues" evidence="1">
    <location>
        <begin position="258"/>
        <end position="268"/>
    </location>
</feature>
<dbReference type="EMBL" id="CP144061">
    <property type="protein sequence ID" value="WWD21770.1"/>
    <property type="molecule type" value="Genomic_DNA"/>
</dbReference>
<dbReference type="GO" id="GO:0005737">
    <property type="term" value="C:cytoplasm"/>
    <property type="evidence" value="ECO:0007669"/>
    <property type="project" value="TreeGrafter"/>
</dbReference>